<dbReference type="NCBIfam" id="TIGR00172">
    <property type="entry name" value="maf"/>
    <property type="match status" value="1"/>
</dbReference>
<dbReference type="GO" id="GO:0036221">
    <property type="term" value="F:UTP diphosphatase activity"/>
    <property type="evidence" value="ECO:0007669"/>
    <property type="project" value="RHEA"/>
</dbReference>
<dbReference type="Pfam" id="PF02545">
    <property type="entry name" value="Maf"/>
    <property type="match status" value="1"/>
</dbReference>
<keyword evidence="4" id="KW-0963">Cytoplasm</keyword>
<dbReference type="Gene3D" id="3.90.950.10">
    <property type="match status" value="1"/>
</dbReference>
<feature type="site" description="Important for substrate specificity" evidence="4">
    <location>
        <position position="159"/>
    </location>
</feature>
<dbReference type="EMBL" id="UFRN01000002">
    <property type="protein sequence ID" value="SUT93361.1"/>
    <property type="molecule type" value="Genomic_DNA"/>
</dbReference>
<dbReference type="RefSeq" id="WP_115590537.1">
    <property type="nucleotide sequence ID" value="NZ_UFRN01000002.1"/>
</dbReference>
<comment type="caution">
    <text evidence="4">Lacks conserved residue(s) required for the propagation of feature annotation.</text>
</comment>
<dbReference type="CDD" id="cd00555">
    <property type="entry name" value="Maf"/>
    <property type="match status" value="1"/>
</dbReference>
<evidence type="ECO:0000313" key="5">
    <source>
        <dbReference type="EMBL" id="SUT93361.1"/>
    </source>
</evidence>
<comment type="function">
    <text evidence="4">Nucleoside triphosphate pyrophosphatase that hydrolyzes dTTP and UTP. May have a dual role in cell division arrest and in preventing the incorporation of modified nucleotides into cellular nucleic acids.</text>
</comment>
<feature type="site" description="Important for substrate specificity" evidence="4">
    <location>
        <position position="77"/>
    </location>
</feature>
<protein>
    <recommendedName>
        <fullName evidence="4">dTTP/UTP pyrophosphatase</fullName>
        <shortName evidence="4">dTTPase/UTPase</shortName>
        <ecNumber evidence="4">3.6.1.9</ecNumber>
    </recommendedName>
    <alternativeName>
        <fullName evidence="4">Nucleoside triphosphate pyrophosphatase</fullName>
    </alternativeName>
    <alternativeName>
        <fullName evidence="4">Nucleotide pyrophosphatase</fullName>
        <shortName evidence="4">Nucleotide PPase</shortName>
    </alternativeName>
</protein>
<dbReference type="GO" id="GO:0036218">
    <property type="term" value="F:dTTP diphosphatase activity"/>
    <property type="evidence" value="ECO:0007669"/>
    <property type="project" value="RHEA"/>
</dbReference>
<reference evidence="5 6" key="1">
    <citation type="submission" date="2018-06" db="EMBL/GenBank/DDBJ databases">
        <authorList>
            <consortium name="Pathogen Informatics"/>
            <person name="Doyle S."/>
        </authorList>
    </citation>
    <scope>NUCLEOTIDE SEQUENCE [LARGE SCALE GENOMIC DNA]</scope>
    <source>
        <strain evidence="5 6">NCTC4191</strain>
    </source>
</reference>
<evidence type="ECO:0000313" key="6">
    <source>
        <dbReference type="Proteomes" id="UP000254253"/>
    </source>
</evidence>
<organism evidence="5 6">
    <name type="scientific">Actinobacillus lignieresii</name>
    <dbReference type="NCBI Taxonomy" id="720"/>
    <lineage>
        <taxon>Bacteria</taxon>
        <taxon>Pseudomonadati</taxon>
        <taxon>Pseudomonadota</taxon>
        <taxon>Gammaproteobacteria</taxon>
        <taxon>Pasteurellales</taxon>
        <taxon>Pasteurellaceae</taxon>
        <taxon>Actinobacillus</taxon>
    </lineage>
</organism>
<evidence type="ECO:0000256" key="4">
    <source>
        <dbReference type="HAMAP-Rule" id="MF_00528"/>
    </source>
</evidence>
<evidence type="ECO:0000256" key="3">
    <source>
        <dbReference type="ARBA" id="ARBA00023080"/>
    </source>
</evidence>
<dbReference type="GO" id="GO:0009117">
    <property type="term" value="P:nucleotide metabolic process"/>
    <property type="evidence" value="ECO:0007669"/>
    <property type="project" value="UniProtKB-KW"/>
</dbReference>
<feature type="active site" description="Proton acceptor" evidence="4">
    <location>
        <position position="76"/>
    </location>
</feature>
<gene>
    <name evidence="5" type="primary">yhdE</name>
    <name evidence="5" type="ORF">NCTC4191_01177</name>
</gene>
<dbReference type="SUPFAM" id="SSF52972">
    <property type="entry name" value="ITPase-like"/>
    <property type="match status" value="1"/>
</dbReference>
<comment type="subcellular location">
    <subcellularLocation>
        <location evidence="4">Cytoplasm</location>
    </subcellularLocation>
</comment>
<dbReference type="PANTHER" id="PTHR43213:SF5">
    <property type="entry name" value="BIFUNCTIONAL DTTP_UTP PYROPHOSPHATASE_METHYLTRANSFERASE PROTEIN-RELATED"/>
    <property type="match status" value="1"/>
</dbReference>
<evidence type="ECO:0000256" key="2">
    <source>
        <dbReference type="ARBA" id="ARBA00022801"/>
    </source>
</evidence>
<sequence length="196" mass="21826">MSNKQIYLASNSPRRWELLQNLGLDLLRLSSEIDESPQANEKADEYCLRIAKQKNQAAQAVRIAENLVEHPILTADTTVSIDGKILGKPKDEQDAFAMLKMLSGRTHQVFTAVCISYQGKQVECLHTSEVSFRRLTDAEIHAYIATGEPMDKAGAYGIQQFGGIFVERLSGSFTGVMGLPVFETAELLKQFDLQIF</sequence>
<dbReference type="InterPro" id="IPR029001">
    <property type="entry name" value="ITPase-like_fam"/>
</dbReference>
<dbReference type="AlphaFoldDB" id="A0A380TZ96"/>
<keyword evidence="3 4" id="KW-0546">Nucleotide metabolism</keyword>
<comment type="similarity">
    <text evidence="4">Belongs to the Maf family. YhdE subfamily.</text>
</comment>
<dbReference type="EC" id="3.6.1.9" evidence="4"/>
<dbReference type="InterPro" id="IPR003697">
    <property type="entry name" value="Maf-like"/>
</dbReference>
<name>A0A380TZ96_ACTLI</name>
<comment type="cofactor">
    <cofactor evidence="1 4">
        <name>a divalent metal cation</name>
        <dbReference type="ChEBI" id="CHEBI:60240"/>
    </cofactor>
</comment>
<feature type="site" description="Important for substrate specificity" evidence="4">
    <location>
        <position position="14"/>
    </location>
</feature>
<dbReference type="HAMAP" id="MF_00528">
    <property type="entry name" value="Maf"/>
    <property type="match status" value="1"/>
</dbReference>
<dbReference type="PANTHER" id="PTHR43213">
    <property type="entry name" value="BIFUNCTIONAL DTTP/UTP PYROPHOSPHATASE/METHYLTRANSFERASE PROTEIN-RELATED"/>
    <property type="match status" value="1"/>
</dbReference>
<comment type="catalytic activity">
    <reaction evidence="4">
        <text>UTP + H2O = UMP + diphosphate + H(+)</text>
        <dbReference type="Rhea" id="RHEA:29395"/>
        <dbReference type="ChEBI" id="CHEBI:15377"/>
        <dbReference type="ChEBI" id="CHEBI:15378"/>
        <dbReference type="ChEBI" id="CHEBI:33019"/>
        <dbReference type="ChEBI" id="CHEBI:46398"/>
        <dbReference type="ChEBI" id="CHEBI:57865"/>
        <dbReference type="EC" id="3.6.1.9"/>
    </reaction>
</comment>
<dbReference type="PIRSF" id="PIRSF006305">
    <property type="entry name" value="Maf"/>
    <property type="match status" value="1"/>
</dbReference>
<proteinExistence type="inferred from homology"/>
<evidence type="ECO:0000256" key="1">
    <source>
        <dbReference type="ARBA" id="ARBA00001968"/>
    </source>
</evidence>
<keyword evidence="6" id="KW-1185">Reference proteome</keyword>
<accession>A0A380TZ96</accession>
<dbReference type="Proteomes" id="UP000254253">
    <property type="component" value="Unassembled WGS sequence"/>
</dbReference>
<comment type="catalytic activity">
    <reaction evidence="4">
        <text>dTTP + H2O = dTMP + diphosphate + H(+)</text>
        <dbReference type="Rhea" id="RHEA:28534"/>
        <dbReference type="ChEBI" id="CHEBI:15377"/>
        <dbReference type="ChEBI" id="CHEBI:15378"/>
        <dbReference type="ChEBI" id="CHEBI:33019"/>
        <dbReference type="ChEBI" id="CHEBI:37568"/>
        <dbReference type="ChEBI" id="CHEBI:63528"/>
        <dbReference type="EC" id="3.6.1.9"/>
    </reaction>
</comment>
<dbReference type="GO" id="GO:0005737">
    <property type="term" value="C:cytoplasm"/>
    <property type="evidence" value="ECO:0007669"/>
    <property type="project" value="UniProtKB-SubCell"/>
</dbReference>
<keyword evidence="2 4" id="KW-0378">Hydrolase</keyword>